<evidence type="ECO:0000256" key="2">
    <source>
        <dbReference type="SAM" id="Phobius"/>
    </source>
</evidence>
<sequence length="114" mass="13391">MAKPPQHIFFYSILYIFFQTILLSDITVLISILQCKEIKRCVLRHYMVEVKLQRGKPNRNGQVENESQRTSGKRIATDKWKNEWQRKSGKANGNGKVKKRIATKFLLEVLRADR</sequence>
<accession>A0A4C1YAD3</accession>
<dbReference type="AlphaFoldDB" id="A0A4C1YAD3"/>
<protein>
    <submittedName>
        <fullName evidence="3">Uncharacterized protein</fullName>
    </submittedName>
</protein>
<comment type="caution">
    <text evidence="3">The sequence shown here is derived from an EMBL/GenBank/DDBJ whole genome shotgun (WGS) entry which is preliminary data.</text>
</comment>
<reference evidence="3 4" key="1">
    <citation type="journal article" date="2019" name="Commun. Biol.">
        <title>The bagworm genome reveals a unique fibroin gene that provides high tensile strength.</title>
        <authorList>
            <person name="Kono N."/>
            <person name="Nakamura H."/>
            <person name="Ohtoshi R."/>
            <person name="Tomita M."/>
            <person name="Numata K."/>
            <person name="Arakawa K."/>
        </authorList>
    </citation>
    <scope>NUCLEOTIDE SEQUENCE [LARGE SCALE GENOMIC DNA]</scope>
</reference>
<dbReference type="Proteomes" id="UP000299102">
    <property type="component" value="Unassembled WGS sequence"/>
</dbReference>
<keyword evidence="2" id="KW-0812">Transmembrane</keyword>
<feature type="compositionally biased region" description="Polar residues" evidence="1">
    <location>
        <begin position="59"/>
        <end position="70"/>
    </location>
</feature>
<evidence type="ECO:0000313" key="4">
    <source>
        <dbReference type="Proteomes" id="UP000299102"/>
    </source>
</evidence>
<evidence type="ECO:0000256" key="1">
    <source>
        <dbReference type="SAM" id="MobiDB-lite"/>
    </source>
</evidence>
<proteinExistence type="predicted"/>
<feature type="transmembrane region" description="Helical" evidence="2">
    <location>
        <begin position="12"/>
        <end position="33"/>
    </location>
</feature>
<name>A0A4C1YAD3_EUMVA</name>
<evidence type="ECO:0000313" key="3">
    <source>
        <dbReference type="EMBL" id="GBP71497.1"/>
    </source>
</evidence>
<keyword evidence="2" id="KW-1133">Transmembrane helix</keyword>
<keyword evidence="2" id="KW-0472">Membrane</keyword>
<organism evidence="3 4">
    <name type="scientific">Eumeta variegata</name>
    <name type="common">Bagworm moth</name>
    <name type="synonym">Eumeta japonica</name>
    <dbReference type="NCBI Taxonomy" id="151549"/>
    <lineage>
        <taxon>Eukaryota</taxon>
        <taxon>Metazoa</taxon>
        <taxon>Ecdysozoa</taxon>
        <taxon>Arthropoda</taxon>
        <taxon>Hexapoda</taxon>
        <taxon>Insecta</taxon>
        <taxon>Pterygota</taxon>
        <taxon>Neoptera</taxon>
        <taxon>Endopterygota</taxon>
        <taxon>Lepidoptera</taxon>
        <taxon>Glossata</taxon>
        <taxon>Ditrysia</taxon>
        <taxon>Tineoidea</taxon>
        <taxon>Psychidae</taxon>
        <taxon>Oiketicinae</taxon>
        <taxon>Eumeta</taxon>
    </lineage>
</organism>
<dbReference type="EMBL" id="BGZK01001110">
    <property type="protein sequence ID" value="GBP71497.1"/>
    <property type="molecule type" value="Genomic_DNA"/>
</dbReference>
<gene>
    <name evidence="3" type="ORF">EVAR_103383_1</name>
</gene>
<keyword evidence="4" id="KW-1185">Reference proteome</keyword>
<feature type="region of interest" description="Disordered" evidence="1">
    <location>
        <begin position="57"/>
        <end position="79"/>
    </location>
</feature>